<dbReference type="Pfam" id="PF13460">
    <property type="entry name" value="NAD_binding_10"/>
    <property type="match status" value="1"/>
</dbReference>
<dbReference type="PANTHER" id="PTHR43355:SF2">
    <property type="entry name" value="FLAVIN REDUCTASE (NADPH)"/>
    <property type="match status" value="1"/>
</dbReference>
<dbReference type="RefSeq" id="WP_285458033.1">
    <property type="nucleotide sequence ID" value="NZ_CP127173.1"/>
</dbReference>
<keyword evidence="3" id="KW-1185">Reference proteome</keyword>
<dbReference type="InterPro" id="IPR016040">
    <property type="entry name" value="NAD(P)-bd_dom"/>
</dbReference>
<accession>A0ABY8XXN6</accession>
<name>A0ABY8XXN6_9PSEU</name>
<dbReference type="EMBL" id="CP127173">
    <property type="protein sequence ID" value="WIV60458.1"/>
    <property type="molecule type" value="Genomic_DNA"/>
</dbReference>
<dbReference type="InterPro" id="IPR051606">
    <property type="entry name" value="Polyketide_Oxido-like"/>
</dbReference>
<protein>
    <submittedName>
        <fullName evidence="2">NAD(P)H-binding protein</fullName>
    </submittedName>
</protein>
<dbReference type="SUPFAM" id="SSF51735">
    <property type="entry name" value="NAD(P)-binding Rossmann-fold domains"/>
    <property type="match status" value="1"/>
</dbReference>
<evidence type="ECO:0000313" key="3">
    <source>
        <dbReference type="Proteomes" id="UP001227101"/>
    </source>
</evidence>
<dbReference type="PANTHER" id="PTHR43355">
    <property type="entry name" value="FLAVIN REDUCTASE (NADPH)"/>
    <property type="match status" value="1"/>
</dbReference>
<dbReference type="Proteomes" id="UP001227101">
    <property type="component" value="Chromosome"/>
</dbReference>
<dbReference type="InterPro" id="IPR036291">
    <property type="entry name" value="NAD(P)-bd_dom_sf"/>
</dbReference>
<feature type="domain" description="NAD(P)-binding" evidence="1">
    <location>
        <begin position="7"/>
        <end position="192"/>
    </location>
</feature>
<sequence length="209" mass="21777">MKLAVFGGAGLAGTATVRLALERGHHVRALVRGPGTLEGAEVVRGDALDPDAVAATVAGADAVVSSLGGYRGPGSIDAGTRTIAAAMRAGGPDRLVVLQGFHIDFPGDPHNPGRRLVEAFLSVRCRPLLGHGQALGELLRQTSDLSWTLVRVPLIADGPASGWARLGVFALGPWSSVRVGDVAETLVRLAEDGTRVREAPMLYTPRRGR</sequence>
<organism evidence="2 3">
    <name type="scientific">Amycolatopsis nalaikhensis</name>
    <dbReference type="NCBI Taxonomy" id="715472"/>
    <lineage>
        <taxon>Bacteria</taxon>
        <taxon>Bacillati</taxon>
        <taxon>Actinomycetota</taxon>
        <taxon>Actinomycetes</taxon>
        <taxon>Pseudonocardiales</taxon>
        <taxon>Pseudonocardiaceae</taxon>
        <taxon>Amycolatopsis</taxon>
    </lineage>
</organism>
<evidence type="ECO:0000313" key="2">
    <source>
        <dbReference type="EMBL" id="WIV60458.1"/>
    </source>
</evidence>
<reference evidence="2 3" key="1">
    <citation type="submission" date="2023-06" db="EMBL/GenBank/DDBJ databases">
        <authorList>
            <person name="Oyuntsetseg B."/>
            <person name="Kim S.B."/>
        </authorList>
    </citation>
    <scope>NUCLEOTIDE SEQUENCE [LARGE SCALE GENOMIC DNA]</scope>
    <source>
        <strain evidence="2 3">2-2</strain>
    </source>
</reference>
<proteinExistence type="predicted"/>
<gene>
    <name evidence="2" type="ORF">QP939_18540</name>
</gene>
<evidence type="ECO:0000259" key="1">
    <source>
        <dbReference type="Pfam" id="PF13460"/>
    </source>
</evidence>
<dbReference type="Gene3D" id="3.40.50.720">
    <property type="entry name" value="NAD(P)-binding Rossmann-like Domain"/>
    <property type="match status" value="1"/>
</dbReference>